<dbReference type="OrthoDB" id="294251at2759"/>
<feature type="compositionally biased region" description="Low complexity" evidence="1">
    <location>
        <begin position="29"/>
        <end position="40"/>
    </location>
</feature>
<gene>
    <name evidence="3" type="ORF">DLAC_04886</name>
</gene>
<dbReference type="OMA" id="YLIQWWL"/>
<feature type="domain" description="Rab-GAP TBC" evidence="2">
    <location>
        <begin position="357"/>
        <end position="585"/>
    </location>
</feature>
<dbReference type="InParanoid" id="A0A151ZJ21"/>
<proteinExistence type="predicted"/>
<dbReference type="GO" id="GO:0031267">
    <property type="term" value="F:small GTPase binding"/>
    <property type="evidence" value="ECO:0007669"/>
    <property type="project" value="TreeGrafter"/>
</dbReference>
<evidence type="ECO:0000259" key="2">
    <source>
        <dbReference type="PROSITE" id="PS50086"/>
    </source>
</evidence>
<feature type="compositionally biased region" description="Low complexity" evidence="1">
    <location>
        <begin position="674"/>
        <end position="688"/>
    </location>
</feature>
<keyword evidence="4" id="KW-1185">Reference proteome</keyword>
<dbReference type="PANTHER" id="PTHR47219:SF9">
    <property type="entry name" value="GTPASE ACTIVATING PROTEIN AND CENTROSOME-ASSOCIATED, ISOFORM B"/>
    <property type="match status" value="1"/>
</dbReference>
<dbReference type="InterPro" id="IPR035969">
    <property type="entry name" value="Rab-GAP_TBC_sf"/>
</dbReference>
<sequence length="701" mass="79646">MGQIDSKPLNSSQHSIPGDNNVGLSYQNSSSITSSPKSASGQINSSPGSLVDSIGAQFDLSNSTSSLNSNSNSSSISAYTINNIIEFLNGPFQDKPPSPPISPEKLSSTSNIEIIKSVNNLPPPLEPEEIILSKIPYLLPLISHSTRTEFNIDRILNEYSTNSSSIINNGQPNNNNSALKSLDIDPMYRILSTFKNYLEFSTVGISSQQDKLNQKIKEIDVLCTKAHQLMYKHANSAKQNLSTLPDINKLSEQIQQSQQTMNTILNSIDSLTRFLPDQHNEFIEFSESLKKSPINRQYSDNIDFTPHQSNSILKNVSISNFISKVKNDKQSIWITDIIPKISTIAGTSKMRDLVRKGIDKEVRGLVWQNIIGNQLNLTQDTYWKMVESSAGILQNYNDNLGSHHHYSLDKGNSPTNNEYLGKDIELLKHSIGYNLSMIEMDLPRTFASFSLVNNESSQFRKQLQRILMSFVNYLPDIGYVQGMSYLGAIFLLHMDEYQSWVSLCNLIENQKFLQSLFQLDMKKVDKYLVCFQEMFLNSNQKLYNHFEAIGLIPQYYLIQWWLTVFVQSVPLNVAIRIWDCFVSEGYIFLFITSLGLLFHYRKILEENNLEYCKTFLSNLPQDLDADSLFKSIDHINATYCSQLLHKLETKPSDELELTSYNSEDLTHSSESIPIQNSNNHQIDDNNSNNKTIFDNINYNYS</sequence>
<dbReference type="PANTHER" id="PTHR47219">
    <property type="entry name" value="RAB GTPASE-ACTIVATING PROTEIN 1-LIKE"/>
    <property type="match status" value="1"/>
</dbReference>
<accession>A0A151ZJ21</accession>
<organism evidence="3 4">
    <name type="scientific">Tieghemostelium lacteum</name>
    <name type="common">Slime mold</name>
    <name type="synonym">Dictyostelium lacteum</name>
    <dbReference type="NCBI Taxonomy" id="361077"/>
    <lineage>
        <taxon>Eukaryota</taxon>
        <taxon>Amoebozoa</taxon>
        <taxon>Evosea</taxon>
        <taxon>Eumycetozoa</taxon>
        <taxon>Dictyostelia</taxon>
        <taxon>Dictyosteliales</taxon>
        <taxon>Raperosteliaceae</taxon>
        <taxon>Tieghemostelium</taxon>
    </lineage>
</organism>
<dbReference type="InterPro" id="IPR018780">
    <property type="entry name" value="TBORCS5"/>
</dbReference>
<dbReference type="AlphaFoldDB" id="A0A151ZJ21"/>
<dbReference type="Gene3D" id="1.10.472.80">
    <property type="entry name" value="Ypt/Rab-GAP domain of gyp1p, domain 3"/>
    <property type="match status" value="1"/>
</dbReference>
<dbReference type="Proteomes" id="UP000076078">
    <property type="component" value="Unassembled WGS sequence"/>
</dbReference>
<dbReference type="Pfam" id="PF10158">
    <property type="entry name" value="LOH1CR12"/>
    <property type="match status" value="1"/>
</dbReference>
<name>A0A151ZJ21_TIELA</name>
<dbReference type="InterPro" id="IPR000195">
    <property type="entry name" value="Rab-GAP-TBC_dom"/>
</dbReference>
<evidence type="ECO:0000313" key="4">
    <source>
        <dbReference type="Proteomes" id="UP000076078"/>
    </source>
</evidence>
<dbReference type="Gene3D" id="1.10.8.270">
    <property type="entry name" value="putative rabgap domain of human tbc1 domain family member 14 like domains"/>
    <property type="match status" value="1"/>
</dbReference>
<evidence type="ECO:0000313" key="3">
    <source>
        <dbReference type="EMBL" id="KYQ93991.1"/>
    </source>
</evidence>
<dbReference type="Gene3D" id="1.10.10.750">
    <property type="entry name" value="Ypt/Rab-GAP domain of gyp1p, domain 1"/>
    <property type="match status" value="1"/>
</dbReference>
<dbReference type="Pfam" id="PF00566">
    <property type="entry name" value="RabGAP-TBC"/>
    <property type="match status" value="1"/>
</dbReference>
<reference evidence="3 4" key="1">
    <citation type="submission" date="2015-12" db="EMBL/GenBank/DDBJ databases">
        <title>Dictyostelia acquired genes for synthesis and detection of signals that induce cell-type specialization by lateral gene transfer from prokaryotes.</title>
        <authorList>
            <person name="Gloeckner G."/>
            <person name="Schaap P."/>
        </authorList>
    </citation>
    <scope>NUCLEOTIDE SEQUENCE [LARGE SCALE GENOMIC DNA]</scope>
    <source>
        <strain evidence="3 4">TK</strain>
    </source>
</reference>
<protein>
    <submittedName>
        <fullName evidence="3">Regulator of chromosome condensation domain-containing protein</fullName>
    </submittedName>
</protein>
<dbReference type="STRING" id="361077.A0A151ZJ21"/>
<dbReference type="SMART" id="SM00164">
    <property type="entry name" value="TBC"/>
    <property type="match status" value="1"/>
</dbReference>
<dbReference type="GO" id="GO:0005096">
    <property type="term" value="F:GTPase activator activity"/>
    <property type="evidence" value="ECO:0007669"/>
    <property type="project" value="TreeGrafter"/>
</dbReference>
<feature type="region of interest" description="Disordered" evidence="1">
    <location>
        <begin position="1"/>
        <end position="46"/>
    </location>
</feature>
<evidence type="ECO:0000256" key="1">
    <source>
        <dbReference type="SAM" id="MobiDB-lite"/>
    </source>
</evidence>
<dbReference type="EMBL" id="LODT01000023">
    <property type="protein sequence ID" value="KYQ93991.1"/>
    <property type="molecule type" value="Genomic_DNA"/>
</dbReference>
<dbReference type="SUPFAM" id="SSF47923">
    <property type="entry name" value="Ypt/Rab-GAP domain of gyp1p"/>
    <property type="match status" value="2"/>
</dbReference>
<dbReference type="PROSITE" id="PS50086">
    <property type="entry name" value="TBC_RABGAP"/>
    <property type="match status" value="1"/>
</dbReference>
<dbReference type="InterPro" id="IPR050302">
    <property type="entry name" value="Rab_GAP_TBC_domain"/>
</dbReference>
<dbReference type="GO" id="GO:0032418">
    <property type="term" value="P:lysosome localization"/>
    <property type="evidence" value="ECO:0007669"/>
    <property type="project" value="InterPro"/>
</dbReference>
<comment type="caution">
    <text evidence="3">The sequence shown here is derived from an EMBL/GenBank/DDBJ whole genome shotgun (WGS) entry which is preliminary data.</text>
</comment>
<feature type="compositionally biased region" description="Polar residues" evidence="1">
    <location>
        <begin position="663"/>
        <end position="673"/>
    </location>
</feature>
<feature type="region of interest" description="Disordered" evidence="1">
    <location>
        <begin position="663"/>
        <end position="688"/>
    </location>
</feature>